<proteinExistence type="predicted"/>
<protein>
    <submittedName>
        <fullName evidence="1">Uncharacterized protein</fullName>
    </submittedName>
</protein>
<evidence type="ECO:0000313" key="2">
    <source>
        <dbReference type="Proteomes" id="UP001234202"/>
    </source>
</evidence>
<keyword evidence="2" id="KW-1185">Reference proteome</keyword>
<dbReference type="EMBL" id="JASBWV010000008">
    <property type="protein sequence ID" value="KAJ9125037.1"/>
    <property type="molecule type" value="Genomic_DNA"/>
</dbReference>
<sequence length="113" mass="12307">MASPKLASVFGELNYVETAPQYQAPKKEGKADKPKADKPAAAAATAAPAAKKEKAKKPAADDDDDDEPLVPAEPKAKNPLDDLPKSSFVMDEWKRKYSNEDTLTGALPWFYEK</sequence>
<comment type="caution">
    <text evidence="1">The sequence shown here is derived from an EMBL/GenBank/DDBJ whole genome shotgun (WGS) entry which is preliminary data.</text>
</comment>
<gene>
    <name evidence="1" type="ORF">QFC24_002971</name>
</gene>
<accession>A0ACC2XP49</accession>
<organism evidence="1 2">
    <name type="scientific">Naganishia onofrii</name>
    <dbReference type="NCBI Taxonomy" id="1851511"/>
    <lineage>
        <taxon>Eukaryota</taxon>
        <taxon>Fungi</taxon>
        <taxon>Dikarya</taxon>
        <taxon>Basidiomycota</taxon>
        <taxon>Agaricomycotina</taxon>
        <taxon>Tremellomycetes</taxon>
        <taxon>Filobasidiales</taxon>
        <taxon>Filobasidiaceae</taxon>
        <taxon>Naganishia</taxon>
    </lineage>
</organism>
<name>A0ACC2XP49_9TREE</name>
<dbReference type="Proteomes" id="UP001234202">
    <property type="component" value="Unassembled WGS sequence"/>
</dbReference>
<evidence type="ECO:0000313" key="1">
    <source>
        <dbReference type="EMBL" id="KAJ9125037.1"/>
    </source>
</evidence>
<reference evidence="1" key="1">
    <citation type="submission" date="2023-04" db="EMBL/GenBank/DDBJ databases">
        <title>Draft Genome sequencing of Naganishia species isolated from polar environments using Oxford Nanopore Technology.</title>
        <authorList>
            <person name="Leo P."/>
            <person name="Venkateswaran K."/>
        </authorList>
    </citation>
    <scope>NUCLEOTIDE SEQUENCE</scope>
    <source>
        <strain evidence="1">DBVPG 5303</strain>
    </source>
</reference>